<keyword evidence="5 7" id="KW-1133">Transmembrane helix</keyword>
<dbReference type="AlphaFoldDB" id="A0AAJ1AWD9"/>
<gene>
    <name evidence="10" type="ORF">LIQ10_07960</name>
</gene>
<accession>A0AAJ1AWD9</accession>
<dbReference type="PROSITE" id="PS50893">
    <property type="entry name" value="ABC_TRANSPORTER_2"/>
    <property type="match status" value="1"/>
</dbReference>
<name>A0AAJ1AWD9_MEDGN</name>
<dbReference type="SUPFAM" id="SSF52540">
    <property type="entry name" value="P-loop containing nucleoside triphosphate hydrolases"/>
    <property type="match status" value="1"/>
</dbReference>
<evidence type="ECO:0000259" key="9">
    <source>
        <dbReference type="PROSITE" id="PS50929"/>
    </source>
</evidence>
<evidence type="ECO:0000259" key="8">
    <source>
        <dbReference type="PROSITE" id="PS50893"/>
    </source>
</evidence>
<dbReference type="InterPro" id="IPR003439">
    <property type="entry name" value="ABC_transporter-like_ATP-bd"/>
</dbReference>
<evidence type="ECO:0000256" key="5">
    <source>
        <dbReference type="ARBA" id="ARBA00022989"/>
    </source>
</evidence>
<dbReference type="Pfam" id="PF00664">
    <property type="entry name" value="ABC_membrane"/>
    <property type="match status" value="1"/>
</dbReference>
<dbReference type="GO" id="GO:0016887">
    <property type="term" value="F:ATP hydrolysis activity"/>
    <property type="evidence" value="ECO:0007669"/>
    <property type="project" value="InterPro"/>
</dbReference>
<sequence length="537" mass="62110">MNKVLKKILFQRRNVLGVVLLLQIVTSLTALITPYINGRFVDILVSSEEYKDVLSFSGVAFSISLLGILAGYIFRVIQLKLKNCISFDLNMKIIEHIQRIPIEKFEKYNSTYLNQRIRGDCEILTNFWISNFISAIMNIIILIAMSVLLCTLNKSLFCVLLVFIPVYCMAYILLKQPLYSRGHDCTENSNMFVSKLNEMYERNREIKTDALFEQENNGVYIKFASYIYKVMRYNKLLFGFTSLDGTISLMFQIVVFLYGGKLVIQNNMTIGEFTMINSYFSMILETIKYYFELGQAYQVMKISKNRLQELLEIPVEINGRKLVSKVTKLEAKNVNYYFNDKRVYNKKLNFAIDKAGIYGLVGKNGAGKTTLINILVGINNANIIGEVYINNLNIKDIDMYNLRQYNFSIMLQGTNSIDITVGDYISKYITDAKINELKHDGKCKDIFFSKLFNLDNLMNKKIYEVSSGERQMVQLFTKVYKKADVYIFDEPTSNVHPLLVEHIWGLMEYLKNANKIVVIISHDKSIYNRFDSLLDLN</sequence>
<comment type="subcellular location">
    <subcellularLocation>
        <location evidence="1">Cell membrane</location>
        <topology evidence="1">Multi-pass membrane protein</topology>
    </subcellularLocation>
</comment>
<dbReference type="PANTHER" id="PTHR43394">
    <property type="entry name" value="ATP-DEPENDENT PERMEASE MDL1, MITOCHONDRIAL"/>
    <property type="match status" value="1"/>
</dbReference>
<dbReference type="PROSITE" id="PS50929">
    <property type="entry name" value="ABC_TM1F"/>
    <property type="match status" value="1"/>
</dbReference>
<dbReference type="GO" id="GO:0005886">
    <property type="term" value="C:plasma membrane"/>
    <property type="evidence" value="ECO:0007669"/>
    <property type="project" value="UniProtKB-SubCell"/>
</dbReference>
<evidence type="ECO:0000256" key="2">
    <source>
        <dbReference type="ARBA" id="ARBA00022692"/>
    </source>
</evidence>
<evidence type="ECO:0000313" key="10">
    <source>
        <dbReference type="EMBL" id="MCB5493674.1"/>
    </source>
</evidence>
<evidence type="ECO:0000256" key="7">
    <source>
        <dbReference type="SAM" id="Phobius"/>
    </source>
</evidence>
<dbReference type="Pfam" id="PF00005">
    <property type="entry name" value="ABC_tran"/>
    <property type="match status" value="1"/>
</dbReference>
<dbReference type="RefSeq" id="WP_173879241.1">
    <property type="nucleotide sequence ID" value="NZ_JAAIMT010000019.1"/>
</dbReference>
<dbReference type="EMBL" id="JAJBNC010000011">
    <property type="protein sequence ID" value="MCB5493674.1"/>
    <property type="molecule type" value="Genomic_DNA"/>
</dbReference>
<dbReference type="GO" id="GO:0015421">
    <property type="term" value="F:ABC-type oligopeptide transporter activity"/>
    <property type="evidence" value="ECO:0007669"/>
    <property type="project" value="TreeGrafter"/>
</dbReference>
<keyword evidence="6 7" id="KW-0472">Membrane</keyword>
<dbReference type="InterPro" id="IPR003593">
    <property type="entry name" value="AAA+_ATPase"/>
</dbReference>
<organism evidence="10 11">
    <name type="scientific">Mediterraneibacter gnavus</name>
    <name type="common">Ruminococcus gnavus</name>
    <dbReference type="NCBI Taxonomy" id="33038"/>
    <lineage>
        <taxon>Bacteria</taxon>
        <taxon>Bacillati</taxon>
        <taxon>Bacillota</taxon>
        <taxon>Clostridia</taxon>
        <taxon>Lachnospirales</taxon>
        <taxon>Lachnospiraceae</taxon>
        <taxon>Mediterraneibacter</taxon>
    </lineage>
</organism>
<feature type="transmembrane region" description="Helical" evidence="7">
    <location>
        <begin position="54"/>
        <end position="74"/>
    </location>
</feature>
<dbReference type="CDD" id="cd07346">
    <property type="entry name" value="ABC_6TM_exporters"/>
    <property type="match status" value="1"/>
</dbReference>
<dbReference type="InterPro" id="IPR011527">
    <property type="entry name" value="ABC1_TM_dom"/>
</dbReference>
<dbReference type="Gene3D" id="3.40.50.300">
    <property type="entry name" value="P-loop containing nucleotide triphosphate hydrolases"/>
    <property type="match status" value="1"/>
</dbReference>
<evidence type="ECO:0000313" key="11">
    <source>
        <dbReference type="Proteomes" id="UP001297422"/>
    </source>
</evidence>
<feature type="domain" description="ABC transmembrane type-1" evidence="9">
    <location>
        <begin position="18"/>
        <end position="287"/>
    </location>
</feature>
<feature type="transmembrane region" description="Helical" evidence="7">
    <location>
        <begin position="123"/>
        <end position="148"/>
    </location>
</feature>
<evidence type="ECO:0000256" key="6">
    <source>
        <dbReference type="ARBA" id="ARBA00023136"/>
    </source>
</evidence>
<dbReference type="PANTHER" id="PTHR43394:SF1">
    <property type="entry name" value="ATP-BINDING CASSETTE SUB-FAMILY B MEMBER 10, MITOCHONDRIAL"/>
    <property type="match status" value="1"/>
</dbReference>
<dbReference type="Proteomes" id="UP001297422">
    <property type="component" value="Unassembled WGS sequence"/>
</dbReference>
<keyword evidence="3" id="KW-0547">Nucleotide-binding</keyword>
<dbReference type="InterPro" id="IPR036640">
    <property type="entry name" value="ABC1_TM_sf"/>
</dbReference>
<evidence type="ECO:0000256" key="4">
    <source>
        <dbReference type="ARBA" id="ARBA00022840"/>
    </source>
</evidence>
<feature type="transmembrane region" description="Helical" evidence="7">
    <location>
        <begin position="154"/>
        <end position="174"/>
    </location>
</feature>
<dbReference type="InterPro" id="IPR027417">
    <property type="entry name" value="P-loop_NTPase"/>
</dbReference>
<dbReference type="SUPFAM" id="SSF90123">
    <property type="entry name" value="ABC transporter transmembrane region"/>
    <property type="match status" value="1"/>
</dbReference>
<evidence type="ECO:0000256" key="3">
    <source>
        <dbReference type="ARBA" id="ARBA00022741"/>
    </source>
</evidence>
<keyword evidence="4 10" id="KW-0067">ATP-binding</keyword>
<protein>
    <submittedName>
        <fullName evidence="10">ABC transporter ATP-binding protein/permease</fullName>
    </submittedName>
</protein>
<reference evidence="10" key="1">
    <citation type="submission" date="2021-10" db="EMBL/GenBank/DDBJ databases">
        <title>Collection of gut derived symbiotic bacterial strains cultured from healthy donors.</title>
        <authorList>
            <person name="Lin H."/>
            <person name="Littmann E."/>
            <person name="Claire K."/>
            <person name="Pamer E."/>
        </authorList>
    </citation>
    <scope>NUCLEOTIDE SEQUENCE</scope>
    <source>
        <strain evidence="10">MSK.23.4</strain>
    </source>
</reference>
<dbReference type="Gene3D" id="1.20.1560.10">
    <property type="entry name" value="ABC transporter type 1, transmembrane domain"/>
    <property type="match status" value="1"/>
</dbReference>
<comment type="caution">
    <text evidence="10">The sequence shown here is derived from an EMBL/GenBank/DDBJ whole genome shotgun (WGS) entry which is preliminary data.</text>
</comment>
<feature type="domain" description="ABC transporter" evidence="8">
    <location>
        <begin position="329"/>
        <end position="537"/>
    </location>
</feature>
<dbReference type="SMART" id="SM00382">
    <property type="entry name" value="AAA"/>
    <property type="match status" value="1"/>
</dbReference>
<evidence type="ECO:0000256" key="1">
    <source>
        <dbReference type="ARBA" id="ARBA00004651"/>
    </source>
</evidence>
<dbReference type="InterPro" id="IPR039421">
    <property type="entry name" value="Type_1_exporter"/>
</dbReference>
<feature type="transmembrane region" description="Helical" evidence="7">
    <location>
        <begin position="236"/>
        <end position="259"/>
    </location>
</feature>
<proteinExistence type="predicted"/>
<dbReference type="GO" id="GO:0005524">
    <property type="term" value="F:ATP binding"/>
    <property type="evidence" value="ECO:0007669"/>
    <property type="project" value="UniProtKB-KW"/>
</dbReference>
<keyword evidence="2 7" id="KW-0812">Transmembrane</keyword>